<comment type="similarity">
    <text evidence="2">Belongs to the VirD4/TraG family.</text>
</comment>
<comment type="caution">
    <text evidence="9">The sequence shown here is derived from an EMBL/GenBank/DDBJ whole genome shotgun (WGS) entry which is preliminary data.</text>
</comment>
<dbReference type="Proteomes" id="UP000051999">
    <property type="component" value="Unassembled WGS sequence"/>
</dbReference>
<dbReference type="Pfam" id="PF12696">
    <property type="entry name" value="TraG-D_C"/>
    <property type="match status" value="1"/>
</dbReference>
<dbReference type="InterPro" id="IPR051539">
    <property type="entry name" value="T4SS-coupling_protein"/>
</dbReference>
<evidence type="ECO:0000256" key="5">
    <source>
        <dbReference type="ARBA" id="ARBA00022989"/>
    </source>
</evidence>
<dbReference type="InterPro" id="IPR003688">
    <property type="entry name" value="TraG/VirD4"/>
</dbReference>
<feature type="transmembrane region" description="Helical" evidence="7">
    <location>
        <begin position="24"/>
        <end position="46"/>
    </location>
</feature>
<dbReference type="PANTHER" id="PTHR37937:SF1">
    <property type="entry name" value="CONJUGATIVE TRANSFER: DNA TRANSPORT"/>
    <property type="match status" value="1"/>
</dbReference>
<keyword evidence="6 7" id="KW-0472">Membrane</keyword>
<keyword evidence="3" id="KW-1003">Cell membrane</keyword>
<evidence type="ECO:0000256" key="3">
    <source>
        <dbReference type="ARBA" id="ARBA00022475"/>
    </source>
</evidence>
<dbReference type="PANTHER" id="PTHR37937">
    <property type="entry name" value="CONJUGATIVE TRANSFER: DNA TRANSPORT"/>
    <property type="match status" value="1"/>
</dbReference>
<dbReference type="EMBL" id="AZFF01000012">
    <property type="protein sequence ID" value="KRL54021.1"/>
    <property type="molecule type" value="Genomic_DNA"/>
</dbReference>
<dbReference type="Pfam" id="PF02534">
    <property type="entry name" value="T4SS-DNA_transf"/>
    <property type="match status" value="1"/>
</dbReference>
<evidence type="ECO:0000313" key="9">
    <source>
        <dbReference type="EMBL" id="KRL54021.1"/>
    </source>
</evidence>
<dbReference type="PATRIC" id="fig|1114972.6.peg.725"/>
<comment type="subcellular location">
    <subcellularLocation>
        <location evidence="1">Cell membrane</location>
        <topology evidence="1">Multi-pass membrane protein</topology>
    </subcellularLocation>
</comment>
<reference evidence="9 10" key="1">
    <citation type="journal article" date="2015" name="Genome Announc.">
        <title>Expanding the biotechnology potential of lactobacilli through comparative genomics of 213 strains and associated genera.</title>
        <authorList>
            <person name="Sun Z."/>
            <person name="Harris H.M."/>
            <person name="McCann A."/>
            <person name="Guo C."/>
            <person name="Argimon S."/>
            <person name="Zhang W."/>
            <person name="Yang X."/>
            <person name="Jeffery I.B."/>
            <person name="Cooney J.C."/>
            <person name="Kagawa T.F."/>
            <person name="Liu W."/>
            <person name="Song Y."/>
            <person name="Salvetti E."/>
            <person name="Wrobel A."/>
            <person name="Rasinkangas P."/>
            <person name="Parkhill J."/>
            <person name="Rea M.C."/>
            <person name="O'Sullivan O."/>
            <person name="Ritari J."/>
            <person name="Douillard F.P."/>
            <person name="Paul Ross R."/>
            <person name="Yang R."/>
            <person name="Briner A.E."/>
            <person name="Felis G.E."/>
            <person name="de Vos W.M."/>
            <person name="Barrangou R."/>
            <person name="Klaenhammer T.R."/>
            <person name="Caufield P.W."/>
            <person name="Cui Y."/>
            <person name="Zhang H."/>
            <person name="O'Toole P.W."/>
        </authorList>
    </citation>
    <scope>NUCLEOTIDE SEQUENCE [LARGE SCALE GENOMIC DNA]</scope>
    <source>
        <strain evidence="9 10">DSM 15814</strain>
    </source>
</reference>
<feature type="transmembrane region" description="Helical" evidence="7">
    <location>
        <begin position="97"/>
        <end position="118"/>
    </location>
</feature>
<dbReference type="CDD" id="cd01127">
    <property type="entry name" value="TrwB_TraG_TraD_VirD4"/>
    <property type="match status" value="2"/>
</dbReference>
<evidence type="ECO:0000256" key="1">
    <source>
        <dbReference type="ARBA" id="ARBA00004651"/>
    </source>
</evidence>
<dbReference type="InterPro" id="IPR027417">
    <property type="entry name" value="P-loop_NTPase"/>
</dbReference>
<evidence type="ECO:0000313" key="10">
    <source>
        <dbReference type="Proteomes" id="UP000051999"/>
    </source>
</evidence>
<dbReference type="SUPFAM" id="SSF52540">
    <property type="entry name" value="P-loop containing nucleoside triphosphate hydrolases"/>
    <property type="match status" value="1"/>
</dbReference>
<name>A0A0R1RIF0_9LACO</name>
<keyword evidence="10" id="KW-1185">Reference proteome</keyword>
<evidence type="ECO:0000256" key="4">
    <source>
        <dbReference type="ARBA" id="ARBA00022692"/>
    </source>
</evidence>
<protein>
    <recommendedName>
        <fullName evidence="8">TraD/TraG TraM recognition site domain-containing protein</fullName>
    </recommendedName>
</protein>
<dbReference type="Gene3D" id="3.40.50.300">
    <property type="entry name" value="P-loop containing nucleotide triphosphate hydrolases"/>
    <property type="match status" value="1"/>
</dbReference>
<dbReference type="RefSeq" id="WP_017262387.1">
    <property type="nucleotide sequence ID" value="NZ_AUAW01000013.1"/>
</dbReference>
<gene>
    <name evidence="9" type="ORF">FD35_GL000724</name>
</gene>
<dbReference type="eggNOG" id="COG3505">
    <property type="taxonomic scope" value="Bacteria"/>
</dbReference>
<organism evidence="9 10">
    <name type="scientific">Furfurilactobacillus rossiae DSM 15814</name>
    <dbReference type="NCBI Taxonomy" id="1114972"/>
    <lineage>
        <taxon>Bacteria</taxon>
        <taxon>Bacillati</taxon>
        <taxon>Bacillota</taxon>
        <taxon>Bacilli</taxon>
        <taxon>Lactobacillales</taxon>
        <taxon>Lactobacillaceae</taxon>
        <taxon>Furfurilactobacillus</taxon>
    </lineage>
</organism>
<dbReference type="NCBIfam" id="NF045973">
    <property type="entry name" value="conju_CD1115"/>
    <property type="match status" value="1"/>
</dbReference>
<keyword evidence="5 7" id="KW-1133">Transmembrane helix</keyword>
<dbReference type="InterPro" id="IPR032689">
    <property type="entry name" value="TraG-D_C"/>
</dbReference>
<evidence type="ECO:0000259" key="8">
    <source>
        <dbReference type="Pfam" id="PF12696"/>
    </source>
</evidence>
<sequence length="1006" mass="113199">MKNKYDRERGNKGSRFGNVLGKPWVLTCLLVLWSSTGALWLALYLSSGVRGLIGWLSTNMPGVMSGNFNFVGSDVLASSWAITNFKNYGMILLSPILVLPIWLILTAWLAPILMRVWYKNRSTNQGQYGNDRFTTETETLRQYPLIADRGVPFKGHGGVVVQHYPVASGKVFRTHPIRFTRYYLVPLLKREVVPYGWYLIDSTATNSLIIGITRSGKGETVINPMLENLARASIKTSMVVNDPKGELYQMSYKFLRKQGYDVQVLNLINMDFSASYNPLQKIIEEAREGYYDEVQQDVNAISSAIYVDPNAKDKFWQNSSINLLNALILALLDYAKRHDAWDQVTMYNVDHMMTDLGGVNVEINSKGKPVLTPEMAEAQGIEFDPTSADARPTGERKSKLIIYFEALDELNQLHPDKFRQMAHDAFAQSKFAGDETSGNIYSSASEGIKIYNQANIGKLTSMNSINFENMGFPRIMKLRLADKYQFHTGIVTFFNAKGKVLEKRTQLVDKVGILRYAIETKLPDSFTFTVDFGFEKNPDSIKGDVFKFSGLKLYKRKGFGKNFELDEYTRQPLLKKVQLTLQSVALKPQMRSCELQYSEAPVALFLVTPPDNPSYNQLPAFAIDQIFNQVYRMALLNGRKAFTRLGFIIDELGQLPTIANLEQKVSIGLGQNIFFDLVVQNFEQLELHYTKQQAATIQDNCSNTLYILTSSIDTAKQISGRIGQRTVAVKTQSGQAAKVSSVNISTQYISQDLMKPTELMRLQGGEMVVLRTVHRQDNKKQSIMDYPIFDHGDTQMPYRYKFLQREFDDSTTLSDIGLTSLHQRLDLVTLAVKYDQELEDLQQLISEGADVHQPLASGQDIARPTVSANNAPRTLESRAPELSDFTHPDMDDLGEVATDPIFSGSELSDPEELQDASTVLATELMGLKPSESIVDSQKLMDDIGNFWQHKRHNSLRFICTLFEGNHQMGQQLVGSLDEIRRKYGYESALSDDPIVANALAQEGAAS</sequence>
<evidence type="ECO:0000256" key="6">
    <source>
        <dbReference type="ARBA" id="ARBA00023136"/>
    </source>
</evidence>
<dbReference type="STRING" id="1114972.FD35_GL000724"/>
<proteinExistence type="inferred from homology"/>
<evidence type="ECO:0000256" key="7">
    <source>
        <dbReference type="SAM" id="Phobius"/>
    </source>
</evidence>
<accession>A0A0R1RIF0</accession>
<dbReference type="OrthoDB" id="9766496at2"/>
<dbReference type="GO" id="GO:0005886">
    <property type="term" value="C:plasma membrane"/>
    <property type="evidence" value="ECO:0007669"/>
    <property type="project" value="UniProtKB-SubCell"/>
</dbReference>
<evidence type="ECO:0000256" key="2">
    <source>
        <dbReference type="ARBA" id="ARBA00008806"/>
    </source>
</evidence>
<dbReference type="AlphaFoldDB" id="A0A0R1RIF0"/>
<feature type="domain" description="TraD/TraG TraM recognition site" evidence="8">
    <location>
        <begin position="644"/>
        <end position="763"/>
    </location>
</feature>
<keyword evidence="4 7" id="KW-0812">Transmembrane</keyword>